<dbReference type="Proteomes" id="UP000289886">
    <property type="component" value="Unassembled WGS sequence"/>
</dbReference>
<organism evidence="1 2">
    <name type="scientific">Acipenser ruthenus</name>
    <name type="common">Sterlet sturgeon</name>
    <dbReference type="NCBI Taxonomy" id="7906"/>
    <lineage>
        <taxon>Eukaryota</taxon>
        <taxon>Metazoa</taxon>
        <taxon>Chordata</taxon>
        <taxon>Craniata</taxon>
        <taxon>Vertebrata</taxon>
        <taxon>Euteleostomi</taxon>
        <taxon>Actinopterygii</taxon>
        <taxon>Chondrostei</taxon>
        <taxon>Acipenseriformes</taxon>
        <taxon>Acipenseridae</taxon>
        <taxon>Acipenser</taxon>
    </lineage>
</organism>
<evidence type="ECO:0000313" key="2">
    <source>
        <dbReference type="Proteomes" id="UP000289886"/>
    </source>
</evidence>
<gene>
    <name evidence="1" type="ORF">EOD39_8503</name>
</gene>
<protein>
    <submittedName>
        <fullName evidence="1">Uncharacterized protein</fullName>
    </submittedName>
</protein>
<name>A0A444U3G9_ACIRT</name>
<evidence type="ECO:0000313" key="1">
    <source>
        <dbReference type="EMBL" id="RXM29763.1"/>
    </source>
</evidence>
<accession>A0A444U3G9</accession>
<reference evidence="1 2" key="1">
    <citation type="submission" date="2019-01" db="EMBL/GenBank/DDBJ databases">
        <title>Draft Genome and Complete Hox-Cluster Characterization of the Sterlet Sturgeon (Acipenser ruthenus).</title>
        <authorList>
            <person name="Wei Q."/>
        </authorList>
    </citation>
    <scope>NUCLEOTIDE SEQUENCE [LARGE SCALE GENOMIC DNA]</scope>
    <source>
        <strain evidence="1">WHYD16114868_AA</strain>
        <tissue evidence="1">Blood</tissue>
    </source>
</reference>
<proteinExistence type="predicted"/>
<comment type="caution">
    <text evidence="1">The sequence shown here is derived from an EMBL/GenBank/DDBJ whole genome shotgun (WGS) entry which is preliminary data.</text>
</comment>
<dbReference type="AlphaFoldDB" id="A0A444U3G9"/>
<keyword evidence="2" id="KW-1185">Reference proteome</keyword>
<sequence>MALCQLPSNWTDFIAVPANKADLACFLSNHLITNAPADKTLVVAGGFQREDEVQTSNPDLDIHQLQANHEEADARPVLHCMHTSAESVVVSPRDTNVLVLLVAHFHKMKCKNMWMKAGTAKHRKYIPVHEIKQKLSFTKLVFEAVLPFHAITGCDSVSYFSGHSKKTAWKVFNTHNHLLKDLGK</sequence>
<dbReference type="EMBL" id="SCEB01215401">
    <property type="protein sequence ID" value="RXM29763.1"/>
    <property type="molecule type" value="Genomic_DNA"/>
</dbReference>